<dbReference type="NCBIfam" id="NF003353">
    <property type="entry name" value="PRK04387.1"/>
    <property type="match status" value="1"/>
</dbReference>
<dbReference type="RefSeq" id="WP_005605228.1">
    <property type="nucleotide sequence ID" value="NZ_CP102283.1"/>
</dbReference>
<proteinExistence type="predicted"/>
<dbReference type="InterPro" id="IPR023324">
    <property type="entry name" value="BH2638-like_sf"/>
</dbReference>
<sequence>MANYSYPIDLEWSHEEMNKVIKLWNAVEEAYEKGIQVEAFKKAYQEFKTVVRSIGEEKRLGREFEEVSGYSLYRVVQASKNATKIIRMEGLKK</sequence>
<dbReference type="GeneID" id="78411485"/>
<gene>
    <name evidence="1" type="ORF">HMPREF0444_0249</name>
</gene>
<dbReference type="SUPFAM" id="SSF158504">
    <property type="entry name" value="BH2638-like"/>
    <property type="match status" value="1"/>
</dbReference>
<dbReference type="Proteomes" id="UP000005926">
    <property type="component" value="Unassembled WGS sequence"/>
</dbReference>
<dbReference type="Pfam" id="PF05256">
    <property type="entry name" value="UPF0223"/>
    <property type="match status" value="1"/>
</dbReference>
<evidence type="ECO:0000313" key="2">
    <source>
        <dbReference type="Proteomes" id="UP000005926"/>
    </source>
</evidence>
<keyword evidence="2" id="KW-1185">Reference proteome</keyword>
<dbReference type="EMBL" id="ACKZ01000008">
    <property type="protein sequence ID" value="EEW38005.1"/>
    <property type="molecule type" value="Genomic_DNA"/>
</dbReference>
<dbReference type="STRING" id="638301.HMPREF0444_0249"/>
<dbReference type="InterPro" id="IPR007920">
    <property type="entry name" value="UPF0223"/>
</dbReference>
<dbReference type="Gene3D" id="1.10.220.80">
    <property type="entry name" value="BH2638-like"/>
    <property type="match status" value="1"/>
</dbReference>
<protein>
    <submittedName>
        <fullName evidence="1">Uncharacterized protein</fullName>
    </submittedName>
</protein>
<evidence type="ECO:0000313" key="1">
    <source>
        <dbReference type="EMBL" id="EEW38005.1"/>
    </source>
</evidence>
<dbReference type="HOGENOM" id="CLU_166693_0_0_9"/>
<reference evidence="1 2" key="1">
    <citation type="submission" date="2009-08" db="EMBL/GenBank/DDBJ databases">
        <authorList>
            <person name="Muzny D."/>
            <person name="Qin X."/>
            <person name="Deng J."/>
            <person name="Jiang H."/>
            <person name="Liu Y."/>
            <person name="Qu J."/>
            <person name="Song X.-Z."/>
            <person name="Zhang L."/>
            <person name="Thornton R."/>
            <person name="Coyle M."/>
            <person name="Francisco L."/>
            <person name="Jackson L."/>
            <person name="Javaid M."/>
            <person name="Korchina V."/>
            <person name="Kovar C."/>
            <person name="Mata R."/>
            <person name="Mathew T."/>
            <person name="Ngo R."/>
            <person name="Nguyen L."/>
            <person name="Nguyen N."/>
            <person name="Okwuonu G."/>
            <person name="Ongeri F."/>
            <person name="Pham C."/>
            <person name="Simmons D."/>
            <person name="Wilczek-Boney K."/>
            <person name="Hale W."/>
            <person name="Jakkamsetti A."/>
            <person name="Pham P."/>
            <person name="Ruth R."/>
            <person name="San Lucas F."/>
            <person name="Warren J."/>
            <person name="Zhang J."/>
            <person name="Zhao Z."/>
            <person name="Zhou C."/>
            <person name="Zhu D."/>
            <person name="Lee S."/>
            <person name="Bess C."/>
            <person name="Blankenburg K."/>
            <person name="Forbes L."/>
            <person name="Fu Q."/>
            <person name="Gubbala S."/>
            <person name="Hirani K."/>
            <person name="Jayaseelan J.C."/>
            <person name="Lara F."/>
            <person name="Munidasa M."/>
            <person name="Palculict T."/>
            <person name="Patil S."/>
            <person name="Pu L.-L."/>
            <person name="Saada N."/>
            <person name="Tang L."/>
            <person name="Weissenberger G."/>
            <person name="Zhu Y."/>
            <person name="Hemphill L."/>
            <person name="Shang Y."/>
            <person name="Youmans B."/>
            <person name="Ayvaz T."/>
            <person name="Ross M."/>
            <person name="Santibanez J."/>
            <person name="Aqrawi P."/>
            <person name="Gross S."/>
            <person name="Joshi V."/>
            <person name="Fowler G."/>
            <person name="Nazareth L."/>
            <person name="Reid J."/>
            <person name="Worley K."/>
            <person name="Petrosino J."/>
            <person name="Highlander S."/>
            <person name="Gibbs R."/>
        </authorList>
    </citation>
    <scope>NUCLEOTIDE SEQUENCE [LARGE SCALE GENOMIC DNA]</scope>
    <source>
        <strain evidence="1 2">ATCC 49175</strain>
    </source>
</reference>
<organism evidence="1 2">
    <name type="scientific">Granulicatella adiacens ATCC 49175</name>
    <dbReference type="NCBI Taxonomy" id="638301"/>
    <lineage>
        <taxon>Bacteria</taxon>
        <taxon>Bacillati</taxon>
        <taxon>Bacillota</taxon>
        <taxon>Bacilli</taxon>
        <taxon>Lactobacillales</taxon>
        <taxon>Carnobacteriaceae</taxon>
        <taxon>Granulicatella</taxon>
    </lineage>
</organism>
<name>C8NEA4_9LACT</name>
<accession>C8NEA4</accession>
<dbReference type="eggNOG" id="COG4476">
    <property type="taxonomic scope" value="Bacteria"/>
</dbReference>
<dbReference type="AlphaFoldDB" id="C8NEA4"/>
<dbReference type="PIRSF" id="PIRSF037260">
    <property type="entry name" value="UPF0223"/>
    <property type="match status" value="1"/>
</dbReference>
<comment type="caution">
    <text evidence="1">The sequence shown here is derived from an EMBL/GenBank/DDBJ whole genome shotgun (WGS) entry which is preliminary data.</text>
</comment>